<dbReference type="PANTHER" id="PTHR48100">
    <property type="entry name" value="BROAD-SPECIFICITY PHOSPHATASE YOR283W-RELATED"/>
    <property type="match status" value="1"/>
</dbReference>
<organism evidence="1 2">
    <name type="scientific">Acidaminococcus intestini (strain RyC-MR95)</name>
    <dbReference type="NCBI Taxonomy" id="568816"/>
    <lineage>
        <taxon>Bacteria</taxon>
        <taxon>Bacillati</taxon>
        <taxon>Bacillota</taxon>
        <taxon>Negativicutes</taxon>
        <taxon>Acidaminococcales</taxon>
        <taxon>Acidaminococcaceae</taxon>
        <taxon>Acidaminococcus</taxon>
    </lineage>
</organism>
<dbReference type="InterPro" id="IPR050275">
    <property type="entry name" value="PGM_Phosphatase"/>
</dbReference>
<dbReference type="EMBL" id="CP003058">
    <property type="protein sequence ID" value="AEQ22087.1"/>
    <property type="molecule type" value="Genomic_DNA"/>
</dbReference>
<keyword evidence="2" id="KW-1185">Reference proteome</keyword>
<dbReference type="eggNOG" id="COG0406">
    <property type="taxonomic scope" value="Bacteria"/>
</dbReference>
<dbReference type="SUPFAM" id="SSF53254">
    <property type="entry name" value="Phosphoglycerate mutase-like"/>
    <property type="match status" value="1"/>
</dbReference>
<protein>
    <submittedName>
        <fullName evidence="1">Phosphoglycerate mutase</fullName>
    </submittedName>
</protein>
<dbReference type="PATRIC" id="fig|568816.4.peg.830"/>
<dbReference type="PANTHER" id="PTHR48100:SF1">
    <property type="entry name" value="HISTIDINE PHOSPHATASE FAMILY PROTEIN-RELATED"/>
    <property type="match status" value="1"/>
</dbReference>
<gene>
    <name evidence="1" type="ordered locus">Acin_0858</name>
</gene>
<dbReference type="GO" id="GO:0016791">
    <property type="term" value="F:phosphatase activity"/>
    <property type="evidence" value="ECO:0007669"/>
    <property type="project" value="TreeGrafter"/>
</dbReference>
<dbReference type="InterPro" id="IPR013078">
    <property type="entry name" value="His_Pase_superF_clade-1"/>
</dbReference>
<evidence type="ECO:0000313" key="2">
    <source>
        <dbReference type="Proteomes" id="UP000007093"/>
    </source>
</evidence>
<dbReference type="RefSeq" id="WP_009014806.1">
    <property type="nucleotide sequence ID" value="NC_016077.1"/>
</dbReference>
<dbReference type="HOGENOM" id="CLU_033323_9_5_9"/>
<evidence type="ECO:0000313" key="1">
    <source>
        <dbReference type="EMBL" id="AEQ22087.1"/>
    </source>
</evidence>
<dbReference type="SMART" id="SM00855">
    <property type="entry name" value="PGAM"/>
    <property type="match status" value="1"/>
</dbReference>
<dbReference type="InterPro" id="IPR029033">
    <property type="entry name" value="His_PPase_superfam"/>
</dbReference>
<dbReference type="Gene3D" id="3.40.50.1240">
    <property type="entry name" value="Phosphoglycerate mutase-like"/>
    <property type="match status" value="1"/>
</dbReference>
<name>G4Q5I4_ACIIR</name>
<dbReference type="Proteomes" id="UP000007093">
    <property type="component" value="Chromosome"/>
</dbReference>
<dbReference type="GO" id="GO:0005737">
    <property type="term" value="C:cytoplasm"/>
    <property type="evidence" value="ECO:0007669"/>
    <property type="project" value="TreeGrafter"/>
</dbReference>
<proteinExistence type="predicted"/>
<dbReference type="GeneID" id="92878896"/>
<dbReference type="InParanoid" id="G4Q5I4"/>
<dbReference type="AlphaFoldDB" id="G4Q5I4"/>
<sequence length="219" mass="24677">MILLIRHGEAEHHVKALTGGWTDSCLTADGKVQMEKLAAVLKKDFAGRKPPRLAASDLQRCQLGAAILKKALGIKEMILFEALREKNNGKAAGKSVIAAKAFYHAPKTGRELDHRNYDEGETRREFYERTIDGIKDVLSGTEDLIIVAHKGSIQNILFYWMGYSIDEVAFKKVSFDIRPASLTMIGINKWDEHAIFLLNDLSYLRSDEKIGLFDFPIKR</sequence>
<dbReference type="Pfam" id="PF00300">
    <property type="entry name" value="His_Phos_1"/>
    <property type="match status" value="1"/>
</dbReference>
<reference evidence="1 2" key="1">
    <citation type="journal article" date="2011" name="J. Bacteriol.">
        <title>Complete genome sequence of Acidaminococcus intestini RYC-MR95, a Gram-negative bacterium from the phylum Firmicutes.</title>
        <authorList>
            <person name="D'Auria G."/>
            <person name="Galan J.C."/>
            <person name="Rodriguez-Alcayna M."/>
            <person name="Moya A."/>
            <person name="Baquero F."/>
            <person name="Latorre A."/>
        </authorList>
    </citation>
    <scope>NUCLEOTIDE SEQUENCE [LARGE SCALE GENOMIC DNA]</scope>
    <source>
        <strain evidence="1 2">RyC-MR95</strain>
    </source>
</reference>
<accession>G4Q5I4</accession>
<dbReference type="STRING" id="568816.Acin_0858"/>
<dbReference type="KEGG" id="ain:Acin_0858"/>
<dbReference type="CDD" id="cd07067">
    <property type="entry name" value="HP_PGM_like"/>
    <property type="match status" value="1"/>
</dbReference>